<dbReference type="Proteomes" id="UP000379480">
    <property type="component" value="Unassembled WGS sequence"/>
</dbReference>
<organism evidence="6 7">
    <name type="scientific">Pseudomonas fluorescens</name>
    <dbReference type="NCBI Taxonomy" id="294"/>
    <lineage>
        <taxon>Bacteria</taxon>
        <taxon>Pseudomonadati</taxon>
        <taxon>Pseudomonadota</taxon>
        <taxon>Gammaproteobacteria</taxon>
        <taxon>Pseudomonadales</taxon>
        <taxon>Pseudomonadaceae</taxon>
        <taxon>Pseudomonas</taxon>
    </lineage>
</organism>
<dbReference type="InterPro" id="IPR035965">
    <property type="entry name" value="PAS-like_dom_sf"/>
</dbReference>
<name>A0A5E7CY81_PSEFL</name>
<dbReference type="SUPFAM" id="SSF53850">
    <property type="entry name" value="Periplasmic binding protein-like II"/>
    <property type="match status" value="1"/>
</dbReference>
<keyword evidence="3" id="KW-0418">Kinase</keyword>
<feature type="domain" description="PAS" evidence="5">
    <location>
        <begin position="337"/>
        <end position="417"/>
    </location>
</feature>
<dbReference type="Pfam" id="PF08448">
    <property type="entry name" value="PAS_4"/>
    <property type="match status" value="1"/>
</dbReference>
<evidence type="ECO:0000256" key="4">
    <source>
        <dbReference type="SAM" id="Phobius"/>
    </source>
</evidence>
<dbReference type="Gene3D" id="3.30.450.20">
    <property type="entry name" value="PAS domain"/>
    <property type="match status" value="1"/>
</dbReference>
<evidence type="ECO:0000259" key="5">
    <source>
        <dbReference type="PROSITE" id="PS50112"/>
    </source>
</evidence>
<evidence type="ECO:0000256" key="2">
    <source>
        <dbReference type="ARBA" id="ARBA00022729"/>
    </source>
</evidence>
<evidence type="ECO:0000256" key="1">
    <source>
        <dbReference type="ARBA" id="ARBA00010333"/>
    </source>
</evidence>
<dbReference type="PROSITE" id="PS50112">
    <property type="entry name" value="PAS"/>
    <property type="match status" value="1"/>
</dbReference>
<dbReference type="CDD" id="cd00130">
    <property type="entry name" value="PAS"/>
    <property type="match status" value="1"/>
</dbReference>
<evidence type="ECO:0000256" key="3">
    <source>
        <dbReference type="ARBA" id="ARBA00022777"/>
    </source>
</evidence>
<dbReference type="Gene3D" id="3.40.190.10">
    <property type="entry name" value="Periplasmic binding protein-like II"/>
    <property type="match status" value="2"/>
</dbReference>
<dbReference type="SMART" id="SM00062">
    <property type="entry name" value="PBPb"/>
    <property type="match status" value="1"/>
</dbReference>
<dbReference type="GO" id="GO:0004673">
    <property type="term" value="F:protein histidine kinase activity"/>
    <property type="evidence" value="ECO:0007669"/>
    <property type="project" value="UniProtKB-EC"/>
</dbReference>
<dbReference type="AlphaFoldDB" id="A0A5E7CY81"/>
<gene>
    <name evidence="6" type="primary">bvgS_1</name>
    <name evidence="6" type="ORF">PS723_03342</name>
</gene>
<keyword evidence="2" id="KW-0732">Signal</keyword>
<dbReference type="SMART" id="SM00091">
    <property type="entry name" value="PAS"/>
    <property type="match status" value="1"/>
</dbReference>
<reference evidence="6 7" key="1">
    <citation type="submission" date="2019-09" db="EMBL/GenBank/DDBJ databases">
        <authorList>
            <person name="Chandra G."/>
            <person name="Truman W A."/>
        </authorList>
    </citation>
    <scope>NUCLEOTIDE SEQUENCE [LARGE SCALE GENOMIC DNA]</scope>
    <source>
        <strain evidence="6">PS723</strain>
    </source>
</reference>
<dbReference type="InterPro" id="IPR001638">
    <property type="entry name" value="Solute-binding_3/MltF_N"/>
</dbReference>
<accession>A0A5E7CY81</accession>
<keyword evidence="4" id="KW-0472">Membrane</keyword>
<dbReference type="SUPFAM" id="SSF55785">
    <property type="entry name" value="PYP-like sensor domain (PAS domain)"/>
    <property type="match status" value="1"/>
</dbReference>
<dbReference type="Pfam" id="PF00497">
    <property type="entry name" value="SBP_bac_3"/>
    <property type="match status" value="1"/>
</dbReference>
<evidence type="ECO:0000313" key="7">
    <source>
        <dbReference type="Proteomes" id="UP000379480"/>
    </source>
</evidence>
<keyword evidence="4" id="KW-1133">Transmembrane helix</keyword>
<evidence type="ECO:0000313" key="6">
    <source>
        <dbReference type="EMBL" id="VVO09997.1"/>
    </source>
</evidence>
<dbReference type="CDD" id="cd13707">
    <property type="entry name" value="PBP2_BvgS_D2"/>
    <property type="match status" value="1"/>
</dbReference>
<keyword evidence="4" id="KW-0812">Transmembrane</keyword>
<feature type="transmembrane region" description="Helical" evidence="4">
    <location>
        <begin position="298"/>
        <end position="317"/>
    </location>
</feature>
<proteinExistence type="inferred from homology"/>
<dbReference type="PANTHER" id="PTHR35936">
    <property type="entry name" value="MEMBRANE-BOUND LYTIC MUREIN TRANSGLYCOSYLASE F"/>
    <property type="match status" value="1"/>
</dbReference>
<dbReference type="EMBL" id="CABVHY010000015">
    <property type="protein sequence ID" value="VVO09997.1"/>
    <property type="molecule type" value="Genomic_DNA"/>
</dbReference>
<comment type="similarity">
    <text evidence="1">Belongs to the bacterial solute-binding protein 3 family.</text>
</comment>
<dbReference type="InterPro" id="IPR000014">
    <property type="entry name" value="PAS"/>
</dbReference>
<dbReference type="EC" id="2.7.13.3" evidence="6"/>
<protein>
    <submittedName>
        <fullName evidence="6">Virulence sensor protein BvgS</fullName>
        <ecNumber evidence="6">2.7.13.3</ecNumber>
    </submittedName>
</protein>
<keyword evidence="6" id="KW-0808">Transferase</keyword>
<sequence length="460" mass="51604">MTVEGVAMRFFIGFKPALCGWFFFATVGVGHPALAAPGGSNAPEVSIAGKAPGLGAAELEWIREHPRVIVASLQYPLYLFKDKRGQWAGLNSDILKRISALTGLQFIHEETFSNAQMLGLLENGKADMSTTLAVNDERKAFLDFSHAFGGSGWVFVIRAEDPPWVSLDQLSGKVLALPERHALETGIKRDYPDIRLRSVKTYAEARALVESGEADVAIENETGAHLYPLGQLKVGHRVEGKWMSDHLAIRKDQPQLLSILNKALGAFTAAEMRAIRQKWLGGIVPAAPVSQWQRVSRWVGWGGGVAVVLGIISLVWNRRLKWQIQQRLKVEKQLNDQLAFERVLLNAIPNPIFVRDLEARLVMCNNSYEERLSVRQAQVQGRQLTEVDVFPWEMAEQLHGELMEQLSTQRTRFINRQLRFKTGVMNVYQWTVPFYSAEGQLRGLLGGWIDFNEHKEPGTD</sequence>
<dbReference type="InterPro" id="IPR013656">
    <property type="entry name" value="PAS_4"/>
</dbReference>
<dbReference type="InterPro" id="IPR049871">
    <property type="entry name" value="BvgS-like_periplasmic2"/>
</dbReference>